<dbReference type="Proteomes" id="UP000634136">
    <property type="component" value="Unassembled WGS sequence"/>
</dbReference>
<dbReference type="AlphaFoldDB" id="A0A834T116"/>
<gene>
    <name evidence="2" type="ORF">G2W53_033691</name>
</gene>
<keyword evidence="3" id="KW-1185">Reference proteome</keyword>
<sequence>MLKSFKKIRRGLQAMVIDDKWTEYKDDDVQKADFVKEKILSDRYYCLEWLQGAQNRLPPHKDEEICTERDKCLRRYFSDPNERLRATKEFVRFSGSEDVFSQYECLQHRWSLEPREWWIMYGSSTPLLQNLALKLLSQPCSSSCCERNWSIYSFIHSVRRNKITPKRAEDLVFVHTNLRLLSRQSSKYKEGETKMWDIGGDRWEHFDGPGTLEVASLSLDEPELEADLLAADGGENDEIPIVEV</sequence>
<feature type="domain" description="HAT C-terminal dimerisation" evidence="1">
    <location>
        <begin position="99"/>
        <end position="178"/>
    </location>
</feature>
<organism evidence="2 3">
    <name type="scientific">Senna tora</name>
    <dbReference type="NCBI Taxonomy" id="362788"/>
    <lineage>
        <taxon>Eukaryota</taxon>
        <taxon>Viridiplantae</taxon>
        <taxon>Streptophyta</taxon>
        <taxon>Embryophyta</taxon>
        <taxon>Tracheophyta</taxon>
        <taxon>Spermatophyta</taxon>
        <taxon>Magnoliopsida</taxon>
        <taxon>eudicotyledons</taxon>
        <taxon>Gunneridae</taxon>
        <taxon>Pentapetalae</taxon>
        <taxon>rosids</taxon>
        <taxon>fabids</taxon>
        <taxon>Fabales</taxon>
        <taxon>Fabaceae</taxon>
        <taxon>Caesalpinioideae</taxon>
        <taxon>Cassia clade</taxon>
        <taxon>Senna</taxon>
    </lineage>
</organism>
<dbReference type="GO" id="GO:0046983">
    <property type="term" value="F:protein dimerization activity"/>
    <property type="evidence" value="ECO:0007669"/>
    <property type="project" value="InterPro"/>
</dbReference>
<dbReference type="SUPFAM" id="SSF53098">
    <property type="entry name" value="Ribonuclease H-like"/>
    <property type="match status" value="1"/>
</dbReference>
<dbReference type="Pfam" id="PF05699">
    <property type="entry name" value="Dimer_Tnp_hAT"/>
    <property type="match status" value="1"/>
</dbReference>
<dbReference type="EMBL" id="JAAIUW010000010">
    <property type="protein sequence ID" value="KAF7812715.1"/>
    <property type="molecule type" value="Genomic_DNA"/>
</dbReference>
<proteinExistence type="predicted"/>
<dbReference type="PANTHER" id="PTHR32166">
    <property type="entry name" value="OSJNBA0013A04.12 PROTEIN"/>
    <property type="match status" value="1"/>
</dbReference>
<dbReference type="InterPro" id="IPR012337">
    <property type="entry name" value="RNaseH-like_sf"/>
</dbReference>
<comment type="caution">
    <text evidence="2">The sequence shown here is derived from an EMBL/GenBank/DDBJ whole genome shotgun (WGS) entry which is preliminary data.</text>
</comment>
<dbReference type="InterPro" id="IPR008906">
    <property type="entry name" value="HATC_C_dom"/>
</dbReference>
<protein>
    <submittedName>
        <fullName evidence="2">Dimer_Tnp_hAT domain-containing protein</fullName>
    </submittedName>
</protein>
<dbReference type="OrthoDB" id="910804at2759"/>
<evidence type="ECO:0000259" key="1">
    <source>
        <dbReference type="Pfam" id="PF05699"/>
    </source>
</evidence>
<name>A0A834T116_9FABA</name>
<evidence type="ECO:0000313" key="2">
    <source>
        <dbReference type="EMBL" id="KAF7812715.1"/>
    </source>
</evidence>
<dbReference type="PANTHER" id="PTHR32166:SF81">
    <property type="entry name" value="OS06G0658400 PROTEIN"/>
    <property type="match status" value="1"/>
</dbReference>
<accession>A0A834T116</accession>
<reference evidence="2" key="1">
    <citation type="submission" date="2020-09" db="EMBL/GenBank/DDBJ databases">
        <title>Genome-Enabled Discovery of Anthraquinone Biosynthesis in Senna tora.</title>
        <authorList>
            <person name="Kang S.-H."/>
            <person name="Pandey R.P."/>
            <person name="Lee C.-M."/>
            <person name="Sim J.-S."/>
            <person name="Jeong J.-T."/>
            <person name="Choi B.-S."/>
            <person name="Jung M."/>
            <person name="Ginzburg D."/>
            <person name="Zhao K."/>
            <person name="Won S.Y."/>
            <person name="Oh T.-J."/>
            <person name="Yu Y."/>
            <person name="Kim N.-H."/>
            <person name="Lee O.R."/>
            <person name="Lee T.-H."/>
            <person name="Bashyal P."/>
            <person name="Kim T.-S."/>
            <person name="Lee W.-H."/>
            <person name="Kawkins C."/>
            <person name="Kim C.-K."/>
            <person name="Kim J.S."/>
            <person name="Ahn B.O."/>
            <person name="Rhee S.Y."/>
            <person name="Sohng J.K."/>
        </authorList>
    </citation>
    <scope>NUCLEOTIDE SEQUENCE</scope>
    <source>
        <tissue evidence="2">Leaf</tissue>
    </source>
</reference>
<evidence type="ECO:0000313" key="3">
    <source>
        <dbReference type="Proteomes" id="UP000634136"/>
    </source>
</evidence>